<dbReference type="Proteomes" id="UP000565572">
    <property type="component" value="Unassembled WGS sequence"/>
</dbReference>
<dbReference type="GO" id="GO:0008703">
    <property type="term" value="F:5-amino-6-(5-phosphoribosylamino)uracil reductase activity"/>
    <property type="evidence" value="ECO:0007669"/>
    <property type="project" value="InterPro"/>
</dbReference>
<dbReference type="AlphaFoldDB" id="A0A7W5JSM0"/>
<comment type="caution">
    <text evidence="2">The sequence shown here is derived from an EMBL/GenBank/DDBJ whole genome shotgun (WGS) entry which is preliminary data.</text>
</comment>
<name>A0A7W5JSM0_9ACTN</name>
<dbReference type="InterPro" id="IPR002734">
    <property type="entry name" value="RibDG_C"/>
</dbReference>
<dbReference type="RefSeq" id="WP_183336066.1">
    <property type="nucleotide sequence ID" value="NZ_JACHZG010000001.1"/>
</dbReference>
<dbReference type="PANTHER" id="PTHR38011">
    <property type="entry name" value="DIHYDROFOLATE REDUCTASE FAMILY PROTEIN (AFU_ORTHOLOGUE AFUA_8G06820)"/>
    <property type="match status" value="1"/>
</dbReference>
<dbReference type="GO" id="GO:0009231">
    <property type="term" value="P:riboflavin biosynthetic process"/>
    <property type="evidence" value="ECO:0007669"/>
    <property type="project" value="InterPro"/>
</dbReference>
<dbReference type="Gene3D" id="2.40.350.10">
    <property type="entry name" value="SO1590-like"/>
    <property type="match status" value="1"/>
</dbReference>
<dbReference type="SUPFAM" id="SSF159238">
    <property type="entry name" value="SO1590-like"/>
    <property type="match status" value="1"/>
</dbReference>
<gene>
    <name evidence="2" type="ORF">FHX39_000230</name>
</gene>
<evidence type="ECO:0000313" key="3">
    <source>
        <dbReference type="Proteomes" id="UP000565572"/>
    </source>
</evidence>
<reference evidence="2 3" key="1">
    <citation type="submission" date="2020-08" db="EMBL/GenBank/DDBJ databases">
        <title>Sequencing the genomes of 1000 actinobacteria strains.</title>
        <authorList>
            <person name="Klenk H.-P."/>
        </authorList>
    </citation>
    <scope>NUCLEOTIDE SEQUENCE [LARGE SCALE GENOMIC DNA]</scope>
    <source>
        <strain evidence="2 3">DSM 11053</strain>
    </source>
</reference>
<evidence type="ECO:0000313" key="2">
    <source>
        <dbReference type="EMBL" id="MBB3325286.1"/>
    </source>
</evidence>
<dbReference type="EMBL" id="JACHZG010000001">
    <property type="protein sequence ID" value="MBB3325286.1"/>
    <property type="molecule type" value="Genomic_DNA"/>
</dbReference>
<dbReference type="SUPFAM" id="SSF53597">
    <property type="entry name" value="Dihydrofolate reductase-like"/>
    <property type="match status" value="1"/>
</dbReference>
<dbReference type="Gene3D" id="3.40.430.10">
    <property type="entry name" value="Dihydrofolate Reductase, subunit A"/>
    <property type="match status" value="1"/>
</dbReference>
<organism evidence="2 3">
    <name type="scientific">Microlunatus antarcticus</name>
    <dbReference type="NCBI Taxonomy" id="53388"/>
    <lineage>
        <taxon>Bacteria</taxon>
        <taxon>Bacillati</taxon>
        <taxon>Actinomycetota</taxon>
        <taxon>Actinomycetes</taxon>
        <taxon>Propionibacteriales</taxon>
        <taxon>Propionibacteriaceae</taxon>
        <taxon>Microlunatus</taxon>
    </lineage>
</organism>
<dbReference type="InterPro" id="IPR023159">
    <property type="entry name" value="SO1590-like_sf"/>
</dbReference>
<accession>A0A7W5JSM0</accession>
<keyword evidence="3" id="KW-1185">Reference proteome</keyword>
<dbReference type="Pfam" id="PF01872">
    <property type="entry name" value="RibD_C"/>
    <property type="match status" value="1"/>
</dbReference>
<dbReference type="Pfam" id="PF11528">
    <property type="entry name" value="DUF3224"/>
    <property type="match status" value="1"/>
</dbReference>
<sequence length="329" mass="34675">MRQLTYFIAATLDGRVAAPDGAFDLFTTEPAYLTELAAEWGDAFPTAFHRAVGSVPPQTRFDTVVMGRGTFEPALAAGLRNPYEHLETHVFSATLDPAEVPDVHVVPGDAVARVRELKAGDGAGIWLCGGGRLAAALTDEIDRLVIKLNPLTLGAGRPLLEGPFAPARWRLRSSRTYDDAGVVLLEYERPDAVDGAAGSGPAVRLARGTFDVGLRPAGPELGGAVGRFDFDKTFHGDLDARGTGVMLTAGDPQQGSAGYVALESLTGRLDGRRGSVVLQQLGHLVDGAQTLTYQVVPGSATGDLAGLTGDLELTVDDDGTHHYVLTYRG</sequence>
<feature type="domain" description="Bacterial bifunctional deaminase-reductase C-terminal" evidence="1">
    <location>
        <begin position="4"/>
        <end position="179"/>
    </location>
</feature>
<proteinExistence type="predicted"/>
<dbReference type="InterPro" id="IPR024072">
    <property type="entry name" value="DHFR-like_dom_sf"/>
</dbReference>
<evidence type="ECO:0000259" key="1">
    <source>
        <dbReference type="Pfam" id="PF01872"/>
    </source>
</evidence>
<protein>
    <submittedName>
        <fullName evidence="2">Dihydrofolate reductase</fullName>
    </submittedName>
</protein>
<dbReference type="PANTHER" id="PTHR38011:SF11">
    <property type="entry name" value="2,5-DIAMINO-6-RIBOSYLAMINO-4(3H)-PYRIMIDINONE 5'-PHOSPHATE REDUCTASE"/>
    <property type="match status" value="1"/>
</dbReference>
<dbReference type="InterPro" id="IPR021607">
    <property type="entry name" value="DUF3224"/>
</dbReference>
<dbReference type="InterPro" id="IPR050765">
    <property type="entry name" value="Riboflavin_Biosynth_HTPR"/>
</dbReference>